<feature type="domain" description="P-type ATPase A" evidence="16">
    <location>
        <begin position="301"/>
        <end position="396"/>
    </location>
</feature>
<dbReference type="SUPFAM" id="SSF81665">
    <property type="entry name" value="Calcium ATPase, transmembrane domain M"/>
    <property type="match status" value="1"/>
</dbReference>
<evidence type="ECO:0000259" key="17">
    <source>
        <dbReference type="Pfam" id="PF12156"/>
    </source>
</evidence>
<evidence type="ECO:0000256" key="4">
    <source>
        <dbReference type="ARBA" id="ARBA00022475"/>
    </source>
</evidence>
<evidence type="ECO:0000259" key="16">
    <source>
        <dbReference type="Pfam" id="PF00122"/>
    </source>
</evidence>
<dbReference type="InterPro" id="IPR001757">
    <property type="entry name" value="P_typ_ATPase"/>
</dbReference>
<protein>
    <submittedName>
        <fullName evidence="18">Heavy metal translocating P-type ATPase metal-binding domain-containing protein</fullName>
    </submittedName>
</protein>
<dbReference type="InterPro" id="IPR008250">
    <property type="entry name" value="ATPase_P-typ_transduc_dom_A_sf"/>
</dbReference>
<keyword evidence="12 15" id="KW-1133">Transmembrane helix</keyword>
<keyword evidence="6 15" id="KW-0812">Transmembrane</keyword>
<dbReference type="NCBIfam" id="TIGR01494">
    <property type="entry name" value="ATPase_P-type"/>
    <property type="match status" value="1"/>
</dbReference>
<comment type="caution">
    <text evidence="18">The sequence shown here is derived from an EMBL/GenBank/DDBJ whole genome shotgun (WGS) entry which is preliminary data.</text>
</comment>
<feature type="transmembrane region" description="Helical" evidence="15">
    <location>
        <begin position="734"/>
        <end position="754"/>
    </location>
</feature>
<evidence type="ECO:0000256" key="5">
    <source>
        <dbReference type="ARBA" id="ARBA00022553"/>
    </source>
</evidence>
<evidence type="ECO:0000256" key="10">
    <source>
        <dbReference type="ARBA" id="ARBA00022842"/>
    </source>
</evidence>
<feature type="transmembrane region" description="Helical" evidence="15">
    <location>
        <begin position="444"/>
        <end position="467"/>
    </location>
</feature>
<evidence type="ECO:0000256" key="9">
    <source>
        <dbReference type="ARBA" id="ARBA00022840"/>
    </source>
</evidence>
<feature type="transmembrane region" description="Helical" evidence="15">
    <location>
        <begin position="420"/>
        <end position="438"/>
    </location>
</feature>
<dbReference type="PROSITE" id="PS00154">
    <property type="entry name" value="ATPASE_E1_E2"/>
    <property type="match status" value="1"/>
</dbReference>
<evidence type="ECO:0000256" key="15">
    <source>
        <dbReference type="RuleBase" id="RU362081"/>
    </source>
</evidence>
<feature type="transmembrane region" description="Helical" evidence="15">
    <location>
        <begin position="760"/>
        <end position="785"/>
    </location>
</feature>
<dbReference type="Gene3D" id="3.40.1110.10">
    <property type="entry name" value="Calcium-transporting ATPase, cytoplasmic domain N"/>
    <property type="match status" value="1"/>
</dbReference>
<evidence type="ECO:0000256" key="2">
    <source>
        <dbReference type="ARBA" id="ARBA00006024"/>
    </source>
</evidence>
<dbReference type="SUPFAM" id="SSF56784">
    <property type="entry name" value="HAD-like"/>
    <property type="match status" value="1"/>
</dbReference>
<evidence type="ECO:0000256" key="8">
    <source>
        <dbReference type="ARBA" id="ARBA00022741"/>
    </source>
</evidence>
<dbReference type="Pfam" id="PF00122">
    <property type="entry name" value="E1-E2_ATPase"/>
    <property type="match status" value="1"/>
</dbReference>
<evidence type="ECO:0000256" key="7">
    <source>
        <dbReference type="ARBA" id="ARBA00022723"/>
    </source>
</evidence>
<feature type="transmembrane region" description="Helical" evidence="15">
    <location>
        <begin position="261"/>
        <end position="282"/>
    </location>
</feature>
<keyword evidence="5" id="KW-0597">Phosphoprotein</keyword>
<keyword evidence="3" id="KW-0813">Transport</keyword>
<dbReference type="Pfam" id="PF12156">
    <property type="entry name" value="ATPase-cat_bd"/>
    <property type="match status" value="1"/>
</dbReference>
<dbReference type="EMBL" id="JAFLND010000003">
    <property type="protein sequence ID" value="MBO0331307.1"/>
    <property type="molecule type" value="Genomic_DNA"/>
</dbReference>
<keyword evidence="13" id="KW-0406">Ion transport</keyword>
<feature type="transmembrane region" description="Helical" evidence="15">
    <location>
        <begin position="167"/>
        <end position="186"/>
    </location>
</feature>
<evidence type="ECO:0000256" key="1">
    <source>
        <dbReference type="ARBA" id="ARBA00004651"/>
    </source>
</evidence>
<name>A0ABS3EYW0_9FLAO</name>
<dbReference type="InterPro" id="IPR023299">
    <property type="entry name" value="ATPase_P-typ_cyto_dom_N"/>
</dbReference>
<dbReference type="InterPro" id="IPR036412">
    <property type="entry name" value="HAD-like_sf"/>
</dbReference>
<dbReference type="SUPFAM" id="SSF55008">
    <property type="entry name" value="HMA, heavy metal-associated domain"/>
    <property type="match status" value="1"/>
</dbReference>
<keyword evidence="8 15" id="KW-0547">Nucleotide-binding</keyword>
<dbReference type="InterPro" id="IPR023214">
    <property type="entry name" value="HAD_sf"/>
</dbReference>
<comment type="subcellular location">
    <subcellularLocation>
        <location evidence="1">Cell membrane</location>
        <topology evidence="1">Multi-pass membrane protein</topology>
    </subcellularLocation>
</comment>
<dbReference type="Gene3D" id="2.70.150.10">
    <property type="entry name" value="Calcium-transporting ATPase, cytoplasmic transduction domain A"/>
    <property type="match status" value="1"/>
</dbReference>
<dbReference type="Proteomes" id="UP000664163">
    <property type="component" value="Unassembled WGS sequence"/>
</dbReference>
<evidence type="ECO:0000313" key="18">
    <source>
        <dbReference type="EMBL" id="MBO0331307.1"/>
    </source>
</evidence>
<keyword evidence="14 15" id="KW-0472">Membrane</keyword>
<feature type="transmembrane region" description="Helical" evidence="15">
    <location>
        <begin position="236"/>
        <end position="255"/>
    </location>
</feature>
<evidence type="ECO:0000256" key="13">
    <source>
        <dbReference type="ARBA" id="ARBA00023065"/>
    </source>
</evidence>
<keyword evidence="9 15" id="KW-0067">ATP-binding</keyword>
<evidence type="ECO:0000256" key="14">
    <source>
        <dbReference type="ARBA" id="ARBA00023136"/>
    </source>
</evidence>
<evidence type="ECO:0000256" key="12">
    <source>
        <dbReference type="ARBA" id="ARBA00022989"/>
    </source>
</evidence>
<keyword evidence="10" id="KW-0460">Magnesium</keyword>
<dbReference type="SUPFAM" id="SSF81653">
    <property type="entry name" value="Calcium ATPase, transduction domain A"/>
    <property type="match status" value="1"/>
</dbReference>
<dbReference type="Pfam" id="PF00702">
    <property type="entry name" value="Hydrolase"/>
    <property type="match status" value="1"/>
</dbReference>
<dbReference type="PANTHER" id="PTHR43520">
    <property type="entry name" value="ATP7, ISOFORM B"/>
    <property type="match status" value="1"/>
</dbReference>
<evidence type="ECO:0000313" key="19">
    <source>
        <dbReference type="Proteomes" id="UP000664163"/>
    </source>
</evidence>
<dbReference type="InterPro" id="IPR023298">
    <property type="entry name" value="ATPase_P-typ_TM_dom_sf"/>
</dbReference>
<feature type="transmembrane region" description="Helical" evidence="15">
    <location>
        <begin position="206"/>
        <end position="224"/>
    </location>
</feature>
<dbReference type="PANTHER" id="PTHR43520:SF5">
    <property type="entry name" value="CATION-TRANSPORTING P-TYPE ATPASE-RELATED"/>
    <property type="match status" value="1"/>
</dbReference>
<proteinExistence type="inferred from homology"/>
<organism evidence="18 19">
    <name type="scientific">[Muricauda] lutisoli</name>
    <dbReference type="NCBI Taxonomy" id="2816035"/>
    <lineage>
        <taxon>Bacteria</taxon>
        <taxon>Pseudomonadati</taxon>
        <taxon>Bacteroidota</taxon>
        <taxon>Flavobacteriia</taxon>
        <taxon>Flavobacteriales</taxon>
        <taxon>Flavobacteriaceae</taxon>
        <taxon>Allomuricauda</taxon>
    </lineage>
</organism>
<evidence type="ECO:0000256" key="11">
    <source>
        <dbReference type="ARBA" id="ARBA00022967"/>
    </source>
</evidence>
<accession>A0ABS3EYW0</accession>
<dbReference type="InterPro" id="IPR036163">
    <property type="entry name" value="HMA_dom_sf"/>
</dbReference>
<dbReference type="InterPro" id="IPR059000">
    <property type="entry name" value="ATPase_P-type_domA"/>
</dbReference>
<dbReference type="NCBIfam" id="TIGR01525">
    <property type="entry name" value="ATPase-IB_hvy"/>
    <property type="match status" value="1"/>
</dbReference>
<evidence type="ECO:0000256" key="3">
    <source>
        <dbReference type="ARBA" id="ARBA00022448"/>
    </source>
</evidence>
<dbReference type="InterPro" id="IPR018303">
    <property type="entry name" value="ATPase_P-typ_P_site"/>
</dbReference>
<keyword evidence="4 15" id="KW-1003">Cell membrane</keyword>
<feature type="domain" description="Putative metal-binding" evidence="17">
    <location>
        <begin position="5"/>
        <end position="79"/>
    </location>
</feature>
<dbReference type="Gene3D" id="3.40.50.1000">
    <property type="entry name" value="HAD superfamily/HAD-like"/>
    <property type="match status" value="1"/>
</dbReference>
<dbReference type="InterPro" id="IPR021993">
    <property type="entry name" value="ATPase-cat-bd"/>
</dbReference>
<dbReference type="RefSeq" id="WP_207071687.1">
    <property type="nucleotide sequence ID" value="NZ_JAFLND010000003.1"/>
</dbReference>
<comment type="similarity">
    <text evidence="2 15">Belongs to the cation transport ATPase (P-type) (TC 3.A.3) family. Type IB subfamily.</text>
</comment>
<dbReference type="PRINTS" id="PR00943">
    <property type="entry name" value="CUATPASE"/>
</dbReference>
<keyword evidence="19" id="KW-1185">Reference proteome</keyword>
<reference evidence="18 19" key="1">
    <citation type="submission" date="2021-03" db="EMBL/GenBank/DDBJ databases">
        <title>Muricauda sp. CAU 1631 isolated from Incheon.</title>
        <authorList>
            <person name="Kim W."/>
        </authorList>
    </citation>
    <scope>NUCLEOTIDE SEQUENCE [LARGE SCALE GENOMIC DNA]</scope>
    <source>
        <strain evidence="18 19">CAU 1631</strain>
    </source>
</reference>
<keyword evidence="7 15" id="KW-0479">Metal-binding</keyword>
<dbReference type="InterPro" id="IPR027256">
    <property type="entry name" value="P-typ_ATPase_IB"/>
</dbReference>
<gene>
    <name evidence="18" type="ORF">J0X13_12150</name>
</gene>
<keyword evidence="11" id="KW-1278">Translocase</keyword>
<evidence type="ECO:0000256" key="6">
    <source>
        <dbReference type="ARBA" id="ARBA00022692"/>
    </source>
</evidence>
<dbReference type="PRINTS" id="PR00119">
    <property type="entry name" value="CATATPASE"/>
</dbReference>
<sequence>MADSTCYHCGDECGKSSVKFDDKDFCCNGCKTVYEIFTSNGLSTFYEIEGKAGTTPNEIRQKYDFLDNQEIVQQLVEFNEEGVQVVGLSIPTIHCSSCIWVLENLNKLHSAITFSQVDFPKKTIRVTYKTEDFSLKALVLLLGSIGYEPYISLEEYNKKGKKVDRSLIYKLGVAGFAFGNVMLFSFPEYFEVEEFWLDQYKHVFRWLMFAFSIPVVFYAAQDYFISAYKGIRSKLLNIDVPIALGILVLFLRSTVDIVFDLGSGFFDSLTGLVFFLLLGKFFQQKTYAYLSFERDYKSYFPIAVTRLKKNGEEENIQIYNIEVGDRVLIRSHEIIPVDCILIKGTAEIDYSFVTGESDPVLKESGEKLFAGGKQLSGVLEVEVLKSVSQSYLTQLWGNSVFSKDKASQFQTLTDSIGKRFTVAVLSIATVATVFWLIFDPSLALNVFTSVLIIACPCAIALAAPFTLGNMLRIFGKYKFYLKNTNVIERLSKIDTAIFDKTGTLTTNQKDTIHYEGMELTEEETALLKTTLRASNHPLSRSLYDILKSNAIMTLEEFQEHTGKGIEGKYNQHSIKVGSAAYVGKSRSSSITNTAVYVSADEDVKGRFVFKNAYREGMSQIFNELSDDLELGILSGDNDGERSQLQKVLPEKTKMMFDQKPEDKLEYIKNLQEKHKVLMVGDGLNDAGALAQSDVGLAVSENINVFSPACDGILDASKLRMLPKFIKLSKKSVRIIKMSFLLSLCYNVVGLYFAVTGQLQPVIAAILMPLSSISIVVFTTLTTNYLGKELKTLES</sequence>